<dbReference type="Proteomes" id="UP001139971">
    <property type="component" value="Unassembled WGS sequence"/>
</dbReference>
<comment type="caution">
    <text evidence="1">The sequence shown here is derived from an EMBL/GenBank/DDBJ whole genome shotgun (WGS) entry which is preliminary data.</text>
</comment>
<organism evidence="1 2">
    <name type="scientific">Tahibacter soli</name>
    <dbReference type="NCBI Taxonomy" id="2983605"/>
    <lineage>
        <taxon>Bacteria</taxon>
        <taxon>Pseudomonadati</taxon>
        <taxon>Pseudomonadota</taxon>
        <taxon>Gammaproteobacteria</taxon>
        <taxon>Lysobacterales</taxon>
        <taxon>Rhodanobacteraceae</taxon>
        <taxon>Tahibacter</taxon>
    </lineage>
</organism>
<accession>A0A9X3YQN8</accession>
<reference evidence="1" key="1">
    <citation type="submission" date="2023-02" db="EMBL/GenBank/DDBJ databases">
        <title>Tahibacter soli sp. nov. isolated from soil.</title>
        <authorList>
            <person name="Baek J.H."/>
            <person name="Lee J.K."/>
            <person name="Choi D.G."/>
            <person name="Jeon C.O."/>
        </authorList>
    </citation>
    <scope>NUCLEOTIDE SEQUENCE</scope>
    <source>
        <strain evidence="1">BL</strain>
    </source>
</reference>
<protein>
    <submittedName>
        <fullName evidence="1">Uncharacterized protein</fullName>
    </submittedName>
</protein>
<proteinExistence type="predicted"/>
<gene>
    <name evidence="1" type="ORF">OD750_024725</name>
</gene>
<evidence type="ECO:0000313" key="1">
    <source>
        <dbReference type="EMBL" id="MDC8015745.1"/>
    </source>
</evidence>
<dbReference type="AlphaFoldDB" id="A0A9X3YQN8"/>
<keyword evidence="2" id="KW-1185">Reference proteome</keyword>
<dbReference type="EMBL" id="JAOVZO020000020">
    <property type="protein sequence ID" value="MDC8015745.1"/>
    <property type="molecule type" value="Genomic_DNA"/>
</dbReference>
<name>A0A9X3YQN8_9GAMM</name>
<sequence>MRLALFAQPPGPNALRAIDIRSDDERDYAAFDWNDGAPIHDSWYYRAVGRAEPHLLEIEIAGGRLRSVDCLIGRATPGLFDAARSITRVALDAHPLLALEALDTASVARVIPRGVDVRRDVQVWRSPGRLMVGFGFDEARRAFGVGSDVTYFTTEEMHLVGLDLRT</sequence>
<dbReference type="RefSeq" id="WP_263541293.1">
    <property type="nucleotide sequence ID" value="NZ_JAOVZO020000020.1"/>
</dbReference>
<evidence type="ECO:0000313" key="2">
    <source>
        <dbReference type="Proteomes" id="UP001139971"/>
    </source>
</evidence>